<organism evidence="3 4">
    <name type="scientific">Oleomonas cavernae</name>
    <dbReference type="NCBI Taxonomy" id="2320859"/>
    <lineage>
        <taxon>Bacteria</taxon>
        <taxon>Pseudomonadati</taxon>
        <taxon>Pseudomonadota</taxon>
        <taxon>Alphaproteobacteria</taxon>
        <taxon>Acetobacterales</taxon>
        <taxon>Acetobacteraceae</taxon>
        <taxon>Oleomonas</taxon>
    </lineage>
</organism>
<gene>
    <name evidence="3" type="ORF">D3874_02930</name>
</gene>
<evidence type="ECO:0000313" key="3">
    <source>
        <dbReference type="EMBL" id="RJF94954.1"/>
    </source>
</evidence>
<name>A0A418WUJ9_9PROT</name>
<dbReference type="OrthoDB" id="8688459at2"/>
<dbReference type="AlphaFoldDB" id="A0A418WUJ9"/>
<feature type="compositionally biased region" description="Basic residues" evidence="1">
    <location>
        <begin position="125"/>
        <end position="140"/>
    </location>
</feature>
<evidence type="ECO:0000256" key="1">
    <source>
        <dbReference type="SAM" id="MobiDB-lite"/>
    </source>
</evidence>
<comment type="caution">
    <text evidence="3">The sequence shown here is derived from an EMBL/GenBank/DDBJ whole genome shotgun (WGS) entry which is preliminary data.</text>
</comment>
<sequence>MTEYLRINLDSERWECRRCDHDIAPARGNYKEGLLVYNRDPREIHKPLLDPAKYDYTYSPNPTWCRILEYYCPECGTMVETEYTVPGHPPTHDIEFDIDALKAQWSKRKEVVNRNPGKEPPKLEGHHHHGHSHAHAPAKD</sequence>
<proteinExistence type="predicted"/>
<feature type="domain" description="C2H2-type" evidence="2">
    <location>
        <begin position="72"/>
        <end position="92"/>
    </location>
</feature>
<accession>A0A418WUJ9</accession>
<evidence type="ECO:0000259" key="2">
    <source>
        <dbReference type="PROSITE" id="PS00028"/>
    </source>
</evidence>
<dbReference type="InterPro" id="IPR013087">
    <property type="entry name" value="Znf_C2H2_type"/>
</dbReference>
<protein>
    <submittedName>
        <fullName evidence="3">Acetone carboxylase subunit gamma</fullName>
    </submittedName>
</protein>
<dbReference type="Pfam" id="PF08882">
    <property type="entry name" value="Acetone_carb_G"/>
    <property type="match status" value="1"/>
</dbReference>
<keyword evidence="4" id="KW-1185">Reference proteome</keyword>
<reference evidence="3 4" key="1">
    <citation type="submission" date="2018-09" db="EMBL/GenBank/DDBJ databases">
        <authorList>
            <person name="Zhu H."/>
        </authorList>
    </citation>
    <scope>NUCLEOTIDE SEQUENCE [LARGE SCALE GENOMIC DNA]</scope>
    <source>
        <strain evidence="3 4">K1W22B-8</strain>
    </source>
</reference>
<dbReference type="EMBL" id="QYUK01000008">
    <property type="protein sequence ID" value="RJF94954.1"/>
    <property type="molecule type" value="Genomic_DNA"/>
</dbReference>
<dbReference type="Proteomes" id="UP000284605">
    <property type="component" value="Unassembled WGS sequence"/>
</dbReference>
<feature type="compositionally biased region" description="Basic and acidic residues" evidence="1">
    <location>
        <begin position="108"/>
        <end position="124"/>
    </location>
</feature>
<dbReference type="InterPro" id="IPR016750">
    <property type="entry name" value="Aceto_COase_bsu/gsu"/>
</dbReference>
<evidence type="ECO:0000313" key="4">
    <source>
        <dbReference type="Proteomes" id="UP000284605"/>
    </source>
</evidence>
<dbReference type="PROSITE" id="PS00028">
    <property type="entry name" value="ZINC_FINGER_C2H2_1"/>
    <property type="match status" value="1"/>
</dbReference>
<feature type="region of interest" description="Disordered" evidence="1">
    <location>
        <begin position="108"/>
        <end position="140"/>
    </location>
</feature>